<evidence type="ECO:0000313" key="7">
    <source>
        <dbReference type="EMBL" id="MBI6872928.1"/>
    </source>
</evidence>
<evidence type="ECO:0000313" key="8">
    <source>
        <dbReference type="Proteomes" id="UP000622687"/>
    </source>
</evidence>
<name>A0A934HTC6_9CLOT</name>
<dbReference type="EC" id="5.2.1.8" evidence="5"/>
<dbReference type="PRINTS" id="PR00153">
    <property type="entry name" value="CSAPPISMRASE"/>
</dbReference>
<dbReference type="GO" id="GO:0003755">
    <property type="term" value="F:peptidyl-prolyl cis-trans isomerase activity"/>
    <property type="evidence" value="ECO:0007669"/>
    <property type="project" value="UniProtKB-UniRule"/>
</dbReference>
<comment type="function">
    <text evidence="1 5">PPIases accelerate the folding of proteins. It catalyzes the cis-trans isomerization of proline imidic peptide bonds in oligopeptides.</text>
</comment>
<gene>
    <name evidence="7" type="ORF">I6U51_09445</name>
</gene>
<keyword evidence="4 5" id="KW-0413">Isomerase</keyword>
<dbReference type="InterPro" id="IPR020892">
    <property type="entry name" value="Cyclophilin-type_PPIase_CS"/>
</dbReference>
<comment type="similarity">
    <text evidence="2 5">Belongs to the cyclophilin-type PPIase family.</text>
</comment>
<sequence length="171" mass="18949">MNPIVTIKMNNGKVMKAELYPEIAPNTVNNFISLIKKGFYNGLTFHRVIPGFMIQGGCPEGVGTGGPGYSIKGEFSNNGFKNELKHTKGVLSMARAMNPNSAGSQFFIMVEVSPHLDGQYASFGKLIEGEEVSEEIVNSKTDFRDRPYEEQVMEEVTVDTFGKEYPEPEKL</sequence>
<dbReference type="PROSITE" id="PS00170">
    <property type="entry name" value="CSA_PPIASE_1"/>
    <property type="match status" value="1"/>
</dbReference>
<evidence type="ECO:0000259" key="6">
    <source>
        <dbReference type="PROSITE" id="PS50072"/>
    </source>
</evidence>
<dbReference type="RefSeq" id="WP_211142409.1">
    <property type="nucleotide sequence ID" value="NZ_JAEEGB010000009.1"/>
</dbReference>
<accession>A0A934HTC6</accession>
<keyword evidence="3 5" id="KW-0697">Rotamase</keyword>
<keyword evidence="8" id="KW-1185">Reference proteome</keyword>
<comment type="caution">
    <text evidence="7">The sequence shown here is derived from an EMBL/GenBank/DDBJ whole genome shotgun (WGS) entry which is preliminary data.</text>
</comment>
<dbReference type="GO" id="GO:0006457">
    <property type="term" value="P:protein folding"/>
    <property type="evidence" value="ECO:0007669"/>
    <property type="project" value="InterPro"/>
</dbReference>
<dbReference type="Gene3D" id="2.40.100.10">
    <property type="entry name" value="Cyclophilin-like"/>
    <property type="match status" value="1"/>
</dbReference>
<feature type="domain" description="PPIase cyclophilin-type" evidence="6">
    <location>
        <begin position="15"/>
        <end position="158"/>
    </location>
</feature>
<dbReference type="InterPro" id="IPR044666">
    <property type="entry name" value="Cyclophilin_A-like"/>
</dbReference>
<dbReference type="InterPro" id="IPR002130">
    <property type="entry name" value="Cyclophilin-type_PPIase_dom"/>
</dbReference>
<dbReference type="Proteomes" id="UP000622687">
    <property type="component" value="Unassembled WGS sequence"/>
</dbReference>
<dbReference type="PROSITE" id="PS50072">
    <property type="entry name" value="CSA_PPIASE_2"/>
    <property type="match status" value="1"/>
</dbReference>
<proteinExistence type="inferred from homology"/>
<dbReference type="CDD" id="cd00317">
    <property type="entry name" value="cyclophilin"/>
    <property type="match status" value="1"/>
</dbReference>
<evidence type="ECO:0000256" key="1">
    <source>
        <dbReference type="ARBA" id="ARBA00002388"/>
    </source>
</evidence>
<dbReference type="InterPro" id="IPR024936">
    <property type="entry name" value="Cyclophilin-type_PPIase"/>
</dbReference>
<dbReference type="PIRSF" id="PIRSF001467">
    <property type="entry name" value="Peptidylpro_ismrse"/>
    <property type="match status" value="1"/>
</dbReference>
<organism evidence="7 8">
    <name type="scientific">Clostridium aciditolerans</name>
    <dbReference type="NCBI Taxonomy" id="339861"/>
    <lineage>
        <taxon>Bacteria</taxon>
        <taxon>Bacillati</taxon>
        <taxon>Bacillota</taxon>
        <taxon>Clostridia</taxon>
        <taxon>Eubacteriales</taxon>
        <taxon>Clostridiaceae</taxon>
        <taxon>Clostridium</taxon>
    </lineage>
</organism>
<protein>
    <recommendedName>
        <fullName evidence="5">Peptidyl-prolyl cis-trans isomerase</fullName>
        <shortName evidence="5">PPIase</shortName>
        <ecNumber evidence="5">5.2.1.8</ecNumber>
    </recommendedName>
</protein>
<evidence type="ECO:0000256" key="5">
    <source>
        <dbReference type="RuleBase" id="RU363019"/>
    </source>
</evidence>
<evidence type="ECO:0000256" key="4">
    <source>
        <dbReference type="ARBA" id="ARBA00023235"/>
    </source>
</evidence>
<dbReference type="PANTHER" id="PTHR45625:SF4">
    <property type="entry name" value="PEPTIDYLPROLYL ISOMERASE DOMAIN AND WD REPEAT-CONTAINING PROTEIN 1"/>
    <property type="match status" value="1"/>
</dbReference>
<evidence type="ECO:0000256" key="3">
    <source>
        <dbReference type="ARBA" id="ARBA00023110"/>
    </source>
</evidence>
<evidence type="ECO:0000256" key="2">
    <source>
        <dbReference type="ARBA" id="ARBA00007365"/>
    </source>
</evidence>
<dbReference type="EMBL" id="JAEEGB010000009">
    <property type="protein sequence ID" value="MBI6872928.1"/>
    <property type="molecule type" value="Genomic_DNA"/>
</dbReference>
<dbReference type="PANTHER" id="PTHR45625">
    <property type="entry name" value="PEPTIDYL-PROLYL CIS-TRANS ISOMERASE-RELATED"/>
    <property type="match status" value="1"/>
</dbReference>
<dbReference type="Pfam" id="PF00160">
    <property type="entry name" value="Pro_isomerase"/>
    <property type="match status" value="1"/>
</dbReference>
<dbReference type="SUPFAM" id="SSF50891">
    <property type="entry name" value="Cyclophilin-like"/>
    <property type="match status" value="1"/>
</dbReference>
<dbReference type="InterPro" id="IPR029000">
    <property type="entry name" value="Cyclophilin-like_dom_sf"/>
</dbReference>
<reference evidence="7" key="1">
    <citation type="submission" date="2020-12" db="EMBL/GenBank/DDBJ databases">
        <title>Clostridium thailandense sp. nov., a novel acetogenic bacterium isolated from peat land soil in Thailand.</title>
        <authorList>
            <person name="Chaikitkaew S."/>
            <person name="Birkeland N.K."/>
        </authorList>
    </citation>
    <scope>NUCLEOTIDE SEQUENCE</scope>
    <source>
        <strain evidence="7">DSM 17425</strain>
    </source>
</reference>
<comment type="catalytic activity">
    <reaction evidence="5">
        <text>[protein]-peptidylproline (omega=180) = [protein]-peptidylproline (omega=0)</text>
        <dbReference type="Rhea" id="RHEA:16237"/>
        <dbReference type="Rhea" id="RHEA-COMP:10747"/>
        <dbReference type="Rhea" id="RHEA-COMP:10748"/>
        <dbReference type="ChEBI" id="CHEBI:83833"/>
        <dbReference type="ChEBI" id="CHEBI:83834"/>
        <dbReference type="EC" id="5.2.1.8"/>
    </reaction>
</comment>
<dbReference type="AlphaFoldDB" id="A0A934HTC6"/>